<dbReference type="SUPFAM" id="SSF53474">
    <property type="entry name" value="alpha/beta-Hydrolases"/>
    <property type="match status" value="1"/>
</dbReference>
<evidence type="ECO:0000313" key="3">
    <source>
        <dbReference type="Proteomes" id="UP000228621"/>
    </source>
</evidence>
<dbReference type="PANTHER" id="PTHR22946">
    <property type="entry name" value="DIENELACTONE HYDROLASE DOMAIN-CONTAINING PROTEIN-RELATED"/>
    <property type="match status" value="1"/>
</dbReference>
<accession>A0A2A5JT37</accession>
<sequence length="303" mass="34122">MAKQSWRKTMLVVTGIIAGVAAVWYAVFGLKPYSVTAAELTQIYSYEQKAVEVNLSPLKANHFALEYKTFDGDNVNGHIIYPSNYDATKPIPVMVGVHGMGRSDVRWIQESFKGRETYEQTDELTKMALAKGYAVIAIDSRNHGKRKDLDYNIIEVMHDLDWWGKREPYENMIIHSVKDHRVLLDWIATQPQFDQNQIGVAGYSMGGQISLILAAQDKRVDSVLAIVPPYLNDTVAKVAIKNFATAINTQKVWLVSADDDEYSSESENEALFAAISSDKKQHVVIAGEHVLPEGYYKKLQGWY</sequence>
<comment type="caution">
    <text evidence="2">The sequence shown here is derived from an EMBL/GenBank/DDBJ whole genome shotgun (WGS) entry which is preliminary data.</text>
</comment>
<feature type="domain" description="Acetyl xylan esterase" evidence="1">
    <location>
        <begin position="49"/>
        <end position="238"/>
    </location>
</feature>
<dbReference type="Pfam" id="PF05448">
    <property type="entry name" value="AXE1"/>
    <property type="match status" value="1"/>
</dbReference>
<evidence type="ECO:0000313" key="2">
    <source>
        <dbReference type="EMBL" id="PCK32441.1"/>
    </source>
</evidence>
<keyword evidence="3" id="KW-1185">Reference proteome</keyword>
<dbReference type="InterPro" id="IPR008391">
    <property type="entry name" value="AXE1_dom"/>
</dbReference>
<protein>
    <submittedName>
        <fullName evidence="2">Acetylesterase</fullName>
    </submittedName>
</protein>
<dbReference type="InterPro" id="IPR050261">
    <property type="entry name" value="FrsA_esterase"/>
</dbReference>
<gene>
    <name evidence="2" type="ORF">CEX98_06855</name>
</gene>
<dbReference type="Proteomes" id="UP000228621">
    <property type="component" value="Unassembled WGS sequence"/>
</dbReference>
<reference evidence="3" key="1">
    <citation type="journal article" date="2019" name="Genome Announc.">
        <title>Draft Genome Sequence of Pseudoalteromonas piscicida Strain 36Y ROTHPW, an Hypersaline Seawater Isolate from the South Coast of Sonora, Mexico.</title>
        <authorList>
            <person name="Sanchez-Diaz R."/>
            <person name="Molina-Garza Z.J."/>
            <person name="Cruz-Suarez L.E."/>
            <person name="Selvin J."/>
            <person name="Kiran G.S."/>
            <person name="Ibarra-Gamez J.C."/>
            <person name="Gomez-Gil B."/>
            <person name="Galaviz-Silva L."/>
        </authorList>
    </citation>
    <scope>NUCLEOTIDE SEQUENCE [LARGE SCALE GENOMIC DNA]</scope>
    <source>
        <strain evidence="3">36Y_RITHPW</strain>
    </source>
</reference>
<proteinExistence type="predicted"/>
<dbReference type="InterPro" id="IPR029058">
    <property type="entry name" value="AB_hydrolase_fold"/>
</dbReference>
<evidence type="ECO:0000259" key="1">
    <source>
        <dbReference type="Pfam" id="PF05448"/>
    </source>
</evidence>
<dbReference type="EMBL" id="NKHF01000029">
    <property type="protein sequence ID" value="PCK32441.1"/>
    <property type="molecule type" value="Genomic_DNA"/>
</dbReference>
<organism evidence="2 3">
    <name type="scientific">Pseudoalteromonas piscicida</name>
    <dbReference type="NCBI Taxonomy" id="43662"/>
    <lineage>
        <taxon>Bacteria</taxon>
        <taxon>Pseudomonadati</taxon>
        <taxon>Pseudomonadota</taxon>
        <taxon>Gammaproteobacteria</taxon>
        <taxon>Alteromonadales</taxon>
        <taxon>Pseudoalteromonadaceae</taxon>
        <taxon>Pseudoalteromonas</taxon>
    </lineage>
</organism>
<dbReference type="AlphaFoldDB" id="A0A2A5JT37"/>
<name>A0A2A5JT37_PSEO7</name>
<dbReference type="OrthoDB" id="9804723at2"/>
<dbReference type="Gene3D" id="3.40.50.1820">
    <property type="entry name" value="alpha/beta hydrolase"/>
    <property type="match status" value="1"/>
</dbReference>